<feature type="non-terminal residue" evidence="1">
    <location>
        <position position="1"/>
    </location>
</feature>
<dbReference type="EMBL" id="CAJVPU010000817">
    <property type="protein sequence ID" value="CAG8462944.1"/>
    <property type="molecule type" value="Genomic_DNA"/>
</dbReference>
<evidence type="ECO:0000313" key="2">
    <source>
        <dbReference type="Proteomes" id="UP000789702"/>
    </source>
</evidence>
<accession>A0ACA9KAW6</accession>
<dbReference type="Proteomes" id="UP000789702">
    <property type="component" value="Unassembled WGS sequence"/>
</dbReference>
<organism evidence="1 2">
    <name type="scientific">Dentiscutata heterogama</name>
    <dbReference type="NCBI Taxonomy" id="1316150"/>
    <lineage>
        <taxon>Eukaryota</taxon>
        <taxon>Fungi</taxon>
        <taxon>Fungi incertae sedis</taxon>
        <taxon>Mucoromycota</taxon>
        <taxon>Glomeromycotina</taxon>
        <taxon>Glomeromycetes</taxon>
        <taxon>Diversisporales</taxon>
        <taxon>Gigasporaceae</taxon>
        <taxon>Dentiscutata</taxon>
    </lineage>
</organism>
<sequence length="143" mass="14969">AKNPSTVENSSPAKNPSTVENPSPAKNPSTVENPSPAKNPSTARSGSQRRQNSPGAINVNDQGTCTVYDRSFTTYTIITTSETLVISSTQTPSEGSPSGTSSGSTVTTPPISSASSCFYNELTGFNFIVVSKGFNHCIAKIYK</sequence>
<proteinExistence type="predicted"/>
<reference evidence="1" key="1">
    <citation type="submission" date="2021-06" db="EMBL/GenBank/DDBJ databases">
        <authorList>
            <person name="Kallberg Y."/>
            <person name="Tangrot J."/>
            <person name="Rosling A."/>
        </authorList>
    </citation>
    <scope>NUCLEOTIDE SEQUENCE</scope>
    <source>
        <strain evidence="1">IL203A</strain>
    </source>
</reference>
<gene>
    <name evidence="1" type="ORF">DHETER_LOCUS1367</name>
</gene>
<evidence type="ECO:0000313" key="1">
    <source>
        <dbReference type="EMBL" id="CAG8462944.1"/>
    </source>
</evidence>
<comment type="caution">
    <text evidence="1">The sequence shown here is derived from an EMBL/GenBank/DDBJ whole genome shotgun (WGS) entry which is preliminary data.</text>
</comment>
<protein>
    <submittedName>
        <fullName evidence="1">14748_t:CDS:1</fullName>
    </submittedName>
</protein>
<keyword evidence="2" id="KW-1185">Reference proteome</keyword>
<name>A0ACA9KAW6_9GLOM</name>